<dbReference type="SMART" id="SM00983">
    <property type="entry name" value="TPK_B1_binding"/>
    <property type="match status" value="1"/>
</dbReference>
<dbReference type="GO" id="GO:0030975">
    <property type="term" value="F:thiamine binding"/>
    <property type="evidence" value="ECO:0007669"/>
    <property type="project" value="InterPro"/>
</dbReference>
<evidence type="ECO:0000256" key="2">
    <source>
        <dbReference type="ARBA" id="ARBA00022741"/>
    </source>
</evidence>
<keyword evidence="8" id="KW-1185">Reference proteome</keyword>
<dbReference type="Proteomes" id="UP000051931">
    <property type="component" value="Unassembled WGS sequence"/>
</dbReference>
<evidence type="ECO:0000259" key="6">
    <source>
        <dbReference type="SMART" id="SM00983"/>
    </source>
</evidence>
<dbReference type="Pfam" id="PF04265">
    <property type="entry name" value="TPK_B1_binding"/>
    <property type="match status" value="1"/>
</dbReference>
<dbReference type="Pfam" id="PF04263">
    <property type="entry name" value="TPK_catalytic"/>
    <property type="match status" value="1"/>
</dbReference>
<dbReference type="InterPro" id="IPR053149">
    <property type="entry name" value="TPK"/>
</dbReference>
<comment type="caution">
    <text evidence="7">The sequence shown here is derived from an EMBL/GenBank/DDBJ whole genome shotgun (WGS) entry which is preliminary data.</text>
</comment>
<proteinExistence type="predicted"/>
<dbReference type="GO" id="GO:0006772">
    <property type="term" value="P:thiamine metabolic process"/>
    <property type="evidence" value="ECO:0007669"/>
    <property type="project" value="UniProtKB-UniRule"/>
</dbReference>
<dbReference type="InterPro" id="IPR006282">
    <property type="entry name" value="Thi_PPkinase"/>
</dbReference>
<dbReference type="CDD" id="cd07995">
    <property type="entry name" value="TPK"/>
    <property type="match status" value="1"/>
</dbReference>
<dbReference type="PATRIC" id="fig|1122152.4.peg.231"/>
<reference evidence="7 8" key="1">
    <citation type="journal article" date="2015" name="Genome Announc.">
        <title>Expanding the biotechnology potential of lactobacilli through comparative genomics of 213 strains and associated genera.</title>
        <authorList>
            <person name="Sun Z."/>
            <person name="Harris H.M."/>
            <person name="McCann A."/>
            <person name="Guo C."/>
            <person name="Argimon S."/>
            <person name="Zhang W."/>
            <person name="Yang X."/>
            <person name="Jeffery I.B."/>
            <person name="Cooney J.C."/>
            <person name="Kagawa T.F."/>
            <person name="Liu W."/>
            <person name="Song Y."/>
            <person name="Salvetti E."/>
            <person name="Wrobel A."/>
            <person name="Rasinkangas P."/>
            <person name="Parkhill J."/>
            <person name="Rea M.C."/>
            <person name="O'Sullivan O."/>
            <person name="Ritari J."/>
            <person name="Douillard F.P."/>
            <person name="Paul Ross R."/>
            <person name="Yang R."/>
            <person name="Briner A.E."/>
            <person name="Felis G.E."/>
            <person name="de Vos W.M."/>
            <person name="Barrangou R."/>
            <person name="Klaenhammer T.R."/>
            <person name="Caufield P.W."/>
            <person name="Cui Y."/>
            <person name="Zhang H."/>
            <person name="O'Toole P.W."/>
        </authorList>
    </citation>
    <scope>NUCLEOTIDE SEQUENCE [LARGE SCALE GENOMIC DNA]</scope>
    <source>
        <strain evidence="7 8">DSM 15354</strain>
    </source>
</reference>
<dbReference type="GO" id="GO:0016301">
    <property type="term" value="F:kinase activity"/>
    <property type="evidence" value="ECO:0007669"/>
    <property type="project" value="UniProtKB-KW"/>
</dbReference>
<dbReference type="InterPro" id="IPR007371">
    <property type="entry name" value="TPK_catalytic"/>
</dbReference>
<dbReference type="eggNOG" id="COG1564">
    <property type="taxonomic scope" value="Bacteria"/>
</dbReference>
<feature type="domain" description="Thiamin pyrophosphokinase thiamin-binding" evidence="6">
    <location>
        <begin position="147"/>
        <end position="213"/>
    </location>
</feature>
<evidence type="ECO:0000256" key="4">
    <source>
        <dbReference type="ARBA" id="ARBA00022840"/>
    </source>
</evidence>
<evidence type="ECO:0000256" key="5">
    <source>
        <dbReference type="NCBIfam" id="TIGR01378"/>
    </source>
</evidence>
<evidence type="ECO:0000256" key="1">
    <source>
        <dbReference type="ARBA" id="ARBA00022679"/>
    </source>
</evidence>
<sequence length="226" mass="25743">MKGISLLGGPVDLIPADFFENISHNRPDLLVGVDRGAWFLLEKGIVPNLAIGDFDSLKKKELTEIEAKVSDVRYSTPIKDLTDSELMLESCFQNYHLDNLTILGATGGRIDHFLVNLFTVLKPRFRSYAPRITIQDQQNILKFYLPGKHLIKPIADYKYVGVINLEAVTDLRIKDAKYELDNFTSTYPVSFASNEFKEVTEPFELSFSKGLIMIDYSRDINRFINI</sequence>
<gene>
    <name evidence="7" type="ORF">FC23_GL000228</name>
</gene>
<keyword evidence="2" id="KW-0547">Nucleotide-binding</keyword>
<dbReference type="NCBIfam" id="TIGR01378">
    <property type="entry name" value="thi_PPkinase"/>
    <property type="match status" value="1"/>
</dbReference>
<dbReference type="STRING" id="1122152.GCA_000425905_00451"/>
<dbReference type="OrthoDB" id="9804377at2"/>
<dbReference type="GO" id="GO:0009229">
    <property type="term" value="P:thiamine diphosphate biosynthetic process"/>
    <property type="evidence" value="ECO:0007669"/>
    <property type="project" value="InterPro"/>
</dbReference>
<dbReference type="InterPro" id="IPR036759">
    <property type="entry name" value="TPK_catalytic_sf"/>
</dbReference>
<keyword evidence="3 7" id="KW-0418">Kinase</keyword>
<dbReference type="RefSeq" id="WP_027824651.1">
    <property type="nucleotide sequence ID" value="NZ_AUEI01000004.1"/>
</dbReference>
<dbReference type="AlphaFoldDB" id="A0A0R1S4Z4"/>
<dbReference type="SUPFAM" id="SSF63999">
    <property type="entry name" value="Thiamin pyrophosphokinase, catalytic domain"/>
    <property type="match status" value="1"/>
</dbReference>
<dbReference type="PANTHER" id="PTHR41299:SF1">
    <property type="entry name" value="THIAMINE PYROPHOSPHOKINASE"/>
    <property type="match status" value="1"/>
</dbReference>
<evidence type="ECO:0000313" key="8">
    <source>
        <dbReference type="Proteomes" id="UP000051931"/>
    </source>
</evidence>
<dbReference type="Gene3D" id="3.40.50.10240">
    <property type="entry name" value="Thiamin pyrophosphokinase, catalytic domain"/>
    <property type="match status" value="1"/>
</dbReference>
<dbReference type="GO" id="GO:0005524">
    <property type="term" value="F:ATP binding"/>
    <property type="evidence" value="ECO:0007669"/>
    <property type="project" value="UniProtKB-KW"/>
</dbReference>
<dbReference type="PANTHER" id="PTHR41299">
    <property type="entry name" value="THIAMINE PYROPHOSPHOKINASE"/>
    <property type="match status" value="1"/>
</dbReference>
<accession>A0A0R1S4Z4</accession>
<dbReference type="EC" id="2.7.6.2" evidence="5"/>
<protein>
    <recommendedName>
        <fullName evidence="5">Thiamine diphosphokinase</fullName>
        <ecNumber evidence="5">2.7.6.2</ecNumber>
    </recommendedName>
</protein>
<evidence type="ECO:0000256" key="3">
    <source>
        <dbReference type="ARBA" id="ARBA00022777"/>
    </source>
</evidence>
<organism evidence="7 8">
    <name type="scientific">Lactobacillus psittaci DSM 15354</name>
    <dbReference type="NCBI Taxonomy" id="1122152"/>
    <lineage>
        <taxon>Bacteria</taxon>
        <taxon>Bacillati</taxon>
        <taxon>Bacillota</taxon>
        <taxon>Bacilli</taxon>
        <taxon>Lactobacillales</taxon>
        <taxon>Lactobacillaceae</taxon>
        <taxon>Lactobacillus</taxon>
    </lineage>
</organism>
<keyword evidence="1" id="KW-0808">Transferase</keyword>
<name>A0A0R1S4Z4_9LACO</name>
<dbReference type="EMBL" id="AZFB01000001">
    <property type="protein sequence ID" value="KRL63980.1"/>
    <property type="molecule type" value="Genomic_DNA"/>
</dbReference>
<dbReference type="InterPro" id="IPR007373">
    <property type="entry name" value="Thiamin_PyroPKinase_B1-bd"/>
</dbReference>
<keyword evidence="4" id="KW-0067">ATP-binding</keyword>
<dbReference type="GO" id="GO:0004788">
    <property type="term" value="F:thiamine diphosphokinase activity"/>
    <property type="evidence" value="ECO:0007669"/>
    <property type="project" value="UniProtKB-UniRule"/>
</dbReference>
<evidence type="ECO:0000313" key="7">
    <source>
        <dbReference type="EMBL" id="KRL63980.1"/>
    </source>
</evidence>